<feature type="domain" description="LamG-like jellyroll fold" evidence="7">
    <location>
        <begin position="568"/>
        <end position="726"/>
    </location>
</feature>
<evidence type="ECO:0000259" key="7">
    <source>
        <dbReference type="SMART" id="SM00560"/>
    </source>
</evidence>
<feature type="chain" id="PRO_5017213732" evidence="6">
    <location>
        <begin position="28"/>
        <end position="1073"/>
    </location>
</feature>
<feature type="domain" description="LamG-like jellyroll fold" evidence="7">
    <location>
        <begin position="328"/>
        <end position="486"/>
    </location>
</feature>
<dbReference type="InterPro" id="IPR026444">
    <property type="entry name" value="Secre_tail"/>
</dbReference>
<evidence type="ECO:0000256" key="5">
    <source>
        <dbReference type="ARBA" id="ARBA00023157"/>
    </source>
</evidence>
<evidence type="ECO:0000256" key="1">
    <source>
        <dbReference type="ARBA" id="ARBA00001913"/>
    </source>
</evidence>
<dbReference type="GO" id="GO:0046872">
    <property type="term" value="F:metal ion binding"/>
    <property type="evidence" value="ECO:0007669"/>
    <property type="project" value="UniProtKB-KW"/>
</dbReference>
<dbReference type="GO" id="GO:0005975">
    <property type="term" value="P:carbohydrate metabolic process"/>
    <property type="evidence" value="ECO:0007669"/>
    <property type="project" value="UniProtKB-ARBA"/>
</dbReference>
<sequence>MKNISNMKNILLTIGICLLLPCGFIRAQAPTVYLPLDADLQDASGNNLHATDAGTESTKFEADAQRGPVARFPIGAHATLPLDPKLDFGTNDFSVAFWIRIDNTTIPTSDPAILGNKDWDSGGNTGFVVSLHDADDAAGHRWKVNASDHNGQRLDWEADQNGAATLVDATWHFVAVTFDRDGTMNVYMDGVLKQTDASPSSKDMTLIPGDLAPDALPFTIMQDATGHYGSDFEAFLDDILIYSRVLTAAEVTDLNDNGYHIDPALGATVYLPFDGDLNDASGNGLNATDAGTAHTSFDNDADRGMVANFPAAAHATLPLDPALDLSTEDFTVAFWIKIDDTTIPGSDPSIISNKDWDSGGNAGFVVSLNNADDPTSDLWKVNTAAGAGTRLDWAASKNDAPNLVDGTWHFVAVAFDRQATMNVYVDGALKQTDAAANSKDLTLITGNMDAGLPLTIMQDGTGHYGQDFAAWLDDVRIWKGKALSAGEIAAVYAFVPAKPEDDLSYGADAYLPFDSDLKDATGHGLDATDKGTVATTFIDDAERGKVANFPAEAYAQFPLDPKLDIGTGNFSVAFWVKIDAATPVPSDPVIFGNKDWDSGGNRGFIIGLDDADSPDAHHWTVSVSDGDGSRLDWDADDNQTANLKDGKWHFVAVAFDRDAKLNVYLDGLLHQSDPAPDSYDMTLIPGSLTPAHPLTIMQDGTGAYPADFAARLDDLRLWKDKVLTAAEVAAMYNPADKPYEATVFLPLNSNLADFSGHGINAADAGAEPAQFIKDPDRGDVALFPARAHAQFPLAPELDFGTNDFSVGFWVKINPLIPVPSDPVIIGNKNWDSGGNRGFIVGLDDADVSDAHHWTVSTSDGNGGRLDWDADDNQTGNLKDGSWHFVLVAYDRDAKMNVYFDGALKQTDPAQDSYDMSLIPGSLTSGLPLTIMQDGTGAYSADFSSLLDNIRIWNRVVTPQEVSKIYNEDKGNGAGGDGEIIVGVPEAENHAPSFVAYPNPTNGGNVTLAYRLPRAADLQLSLLNSQGMLLKSWTQKKSETEGLVTVDTAYEPGLYLLQVESANIRKIIKIIIVK</sequence>
<dbReference type="PANTHER" id="PTHR19277:SF125">
    <property type="entry name" value="B6"/>
    <property type="match status" value="1"/>
</dbReference>
<dbReference type="InterPro" id="IPR051360">
    <property type="entry name" value="Neuronal_Pentraxin_Related"/>
</dbReference>
<dbReference type="EMBL" id="CP032382">
    <property type="protein sequence ID" value="AYB32602.1"/>
    <property type="molecule type" value="Genomic_DNA"/>
</dbReference>
<reference evidence="9" key="1">
    <citation type="submission" date="2018-09" db="EMBL/GenBank/DDBJ databases">
        <title>Chryseolinea sp. KIS68-18 isolated from soil.</title>
        <authorList>
            <person name="Weon H.-Y."/>
            <person name="Kwon S.-W."/>
            <person name="Lee S.A."/>
        </authorList>
    </citation>
    <scope>NUCLEOTIDE SEQUENCE [LARGE SCALE GENOMIC DNA]</scope>
    <source>
        <strain evidence="9">KIS68-18</strain>
    </source>
</reference>
<keyword evidence="9" id="KW-1185">Reference proteome</keyword>
<keyword evidence="4" id="KW-0106">Calcium</keyword>
<evidence type="ECO:0000313" key="8">
    <source>
        <dbReference type="EMBL" id="AYB32602.1"/>
    </source>
</evidence>
<dbReference type="InterPro" id="IPR013320">
    <property type="entry name" value="ConA-like_dom_sf"/>
</dbReference>
<dbReference type="Pfam" id="PF18962">
    <property type="entry name" value="Por_Secre_tail"/>
    <property type="match status" value="1"/>
</dbReference>
<organism evidence="8 9">
    <name type="scientific">Chryseolinea soli</name>
    <dbReference type="NCBI Taxonomy" id="2321403"/>
    <lineage>
        <taxon>Bacteria</taxon>
        <taxon>Pseudomonadati</taxon>
        <taxon>Bacteroidota</taxon>
        <taxon>Cytophagia</taxon>
        <taxon>Cytophagales</taxon>
        <taxon>Fulvivirgaceae</taxon>
        <taxon>Chryseolinea</taxon>
    </lineage>
</organism>
<keyword evidence="3 6" id="KW-0732">Signal</keyword>
<accession>A0A385SP21</accession>
<comment type="cofactor">
    <cofactor evidence="1">
        <name>Ca(2+)</name>
        <dbReference type="ChEBI" id="CHEBI:29108"/>
    </cofactor>
</comment>
<dbReference type="NCBIfam" id="TIGR04183">
    <property type="entry name" value="Por_Secre_tail"/>
    <property type="match status" value="1"/>
</dbReference>
<name>A0A385SP21_9BACT</name>
<feature type="domain" description="LamG-like jellyroll fold" evidence="7">
    <location>
        <begin position="91"/>
        <end position="249"/>
    </location>
</feature>
<gene>
    <name evidence="8" type="ORF">D4L85_19360</name>
</gene>
<dbReference type="SUPFAM" id="SSF49899">
    <property type="entry name" value="Concanavalin A-like lectins/glucanases"/>
    <property type="match status" value="4"/>
</dbReference>
<dbReference type="Pfam" id="PF13385">
    <property type="entry name" value="Laminin_G_3"/>
    <property type="match status" value="4"/>
</dbReference>
<evidence type="ECO:0000313" key="9">
    <source>
        <dbReference type="Proteomes" id="UP000266183"/>
    </source>
</evidence>
<dbReference type="GO" id="GO:0004553">
    <property type="term" value="F:hydrolase activity, hydrolyzing O-glycosyl compounds"/>
    <property type="evidence" value="ECO:0007669"/>
    <property type="project" value="UniProtKB-ARBA"/>
</dbReference>
<keyword evidence="2" id="KW-0479">Metal-binding</keyword>
<evidence type="ECO:0000256" key="2">
    <source>
        <dbReference type="ARBA" id="ARBA00022723"/>
    </source>
</evidence>
<proteinExistence type="predicted"/>
<feature type="signal peptide" evidence="6">
    <location>
        <begin position="1"/>
        <end position="27"/>
    </location>
</feature>
<protein>
    <submittedName>
        <fullName evidence="8">T9SS C-terminal target domain-containing protein</fullName>
    </submittedName>
</protein>
<evidence type="ECO:0000256" key="3">
    <source>
        <dbReference type="ARBA" id="ARBA00022729"/>
    </source>
</evidence>
<keyword evidence="5" id="KW-1015">Disulfide bond</keyword>
<evidence type="ECO:0000256" key="4">
    <source>
        <dbReference type="ARBA" id="ARBA00022837"/>
    </source>
</evidence>
<dbReference type="SMART" id="SM00560">
    <property type="entry name" value="LamGL"/>
    <property type="match status" value="3"/>
</dbReference>
<dbReference type="Gene3D" id="2.60.120.200">
    <property type="match status" value="4"/>
</dbReference>
<dbReference type="KEGG" id="chk:D4L85_19360"/>
<dbReference type="Proteomes" id="UP000266183">
    <property type="component" value="Chromosome"/>
</dbReference>
<dbReference type="AlphaFoldDB" id="A0A385SP21"/>
<dbReference type="InterPro" id="IPR006558">
    <property type="entry name" value="LamG-like"/>
</dbReference>
<evidence type="ECO:0000256" key="6">
    <source>
        <dbReference type="SAM" id="SignalP"/>
    </source>
</evidence>
<dbReference type="PANTHER" id="PTHR19277">
    <property type="entry name" value="PENTRAXIN"/>
    <property type="match status" value="1"/>
</dbReference>